<evidence type="ECO:0000259" key="1">
    <source>
        <dbReference type="Pfam" id="PF01402"/>
    </source>
</evidence>
<accession>A0A2W5MYH8</accession>
<feature type="domain" description="Ribbon-helix-helix protein CopG" evidence="1">
    <location>
        <begin position="5"/>
        <end position="44"/>
    </location>
</feature>
<dbReference type="Pfam" id="PF01402">
    <property type="entry name" value="RHH_1"/>
    <property type="match status" value="1"/>
</dbReference>
<dbReference type="InterPro" id="IPR038296">
    <property type="entry name" value="ParD_sf"/>
</dbReference>
<evidence type="ECO:0000313" key="3">
    <source>
        <dbReference type="Proteomes" id="UP000249185"/>
    </source>
</evidence>
<name>A0A2W5MYH8_RHOSU</name>
<dbReference type="SUPFAM" id="SSF47598">
    <property type="entry name" value="Ribbon-helix-helix"/>
    <property type="match status" value="1"/>
</dbReference>
<dbReference type="Gene3D" id="6.10.10.120">
    <property type="entry name" value="Antitoxin ParD1-like"/>
    <property type="match status" value="1"/>
</dbReference>
<gene>
    <name evidence="2" type="ORF">DI556_20725</name>
</gene>
<dbReference type="Proteomes" id="UP000249185">
    <property type="component" value="Unassembled WGS sequence"/>
</dbReference>
<dbReference type="AlphaFoldDB" id="A0A2W5MYH8"/>
<sequence>MAEIERLTVTLPADLAAVLRAAVAEGDYASTSEAVREAVRDWRLKRLLQVQELAALKADIDRGLEDVAAGRVKDFDPARIIERGKQLLAGRTRSA</sequence>
<protein>
    <submittedName>
        <fullName evidence="2">Type II toxin-antitoxin system ParD family antitoxin</fullName>
    </submittedName>
</protein>
<proteinExistence type="predicted"/>
<dbReference type="InterPro" id="IPR010985">
    <property type="entry name" value="Ribbon_hlx_hlx"/>
</dbReference>
<dbReference type="EMBL" id="QFPW01000027">
    <property type="protein sequence ID" value="PZQ46302.1"/>
    <property type="molecule type" value="Genomic_DNA"/>
</dbReference>
<dbReference type="GO" id="GO:0006355">
    <property type="term" value="P:regulation of DNA-templated transcription"/>
    <property type="evidence" value="ECO:0007669"/>
    <property type="project" value="InterPro"/>
</dbReference>
<comment type="caution">
    <text evidence="2">The sequence shown here is derived from an EMBL/GenBank/DDBJ whole genome shotgun (WGS) entry which is preliminary data.</text>
</comment>
<evidence type="ECO:0000313" key="2">
    <source>
        <dbReference type="EMBL" id="PZQ46302.1"/>
    </source>
</evidence>
<organism evidence="2 3">
    <name type="scientific">Rhodovulum sulfidophilum</name>
    <name type="common">Rhodobacter sulfidophilus</name>
    <dbReference type="NCBI Taxonomy" id="35806"/>
    <lineage>
        <taxon>Bacteria</taxon>
        <taxon>Pseudomonadati</taxon>
        <taxon>Pseudomonadota</taxon>
        <taxon>Alphaproteobacteria</taxon>
        <taxon>Rhodobacterales</taxon>
        <taxon>Paracoccaceae</taxon>
        <taxon>Rhodovulum</taxon>
    </lineage>
</organism>
<dbReference type="InterPro" id="IPR002145">
    <property type="entry name" value="CopG"/>
</dbReference>
<reference evidence="2 3" key="1">
    <citation type="submission" date="2017-08" db="EMBL/GenBank/DDBJ databases">
        <title>Infants hospitalized years apart are colonized by the same room-sourced microbial strains.</title>
        <authorList>
            <person name="Brooks B."/>
            <person name="Olm M.R."/>
            <person name="Firek B.A."/>
            <person name="Baker R."/>
            <person name="Thomas B.C."/>
            <person name="Morowitz M.J."/>
            <person name="Banfield J.F."/>
        </authorList>
    </citation>
    <scope>NUCLEOTIDE SEQUENCE [LARGE SCALE GENOMIC DNA]</scope>
    <source>
        <strain evidence="2">S2_005_002_R2_34</strain>
    </source>
</reference>